<feature type="compositionally biased region" description="Basic residues" evidence="1">
    <location>
        <begin position="1"/>
        <end position="17"/>
    </location>
</feature>
<gene>
    <name evidence="3" type="ORF">P8C59_008642</name>
</gene>
<feature type="domain" description="Myb-like" evidence="2">
    <location>
        <begin position="350"/>
        <end position="398"/>
    </location>
</feature>
<dbReference type="Proteomes" id="UP001217918">
    <property type="component" value="Unassembled WGS sequence"/>
</dbReference>
<feature type="compositionally biased region" description="Basic residues" evidence="1">
    <location>
        <begin position="223"/>
        <end position="237"/>
    </location>
</feature>
<dbReference type="PANTHER" id="PTHR22929:SF0">
    <property type="entry name" value="TRANSCRIPTION FACTOR TFIIIB COMPONENT B'' HOMOLOG"/>
    <property type="match status" value="1"/>
</dbReference>
<dbReference type="InterPro" id="IPR039467">
    <property type="entry name" value="TFIIIB_B''_Myb"/>
</dbReference>
<feature type="region of interest" description="Disordered" evidence="1">
    <location>
        <begin position="79"/>
        <end position="295"/>
    </location>
</feature>
<dbReference type="PANTHER" id="PTHR22929">
    <property type="entry name" value="RNA POLYMERASE III TRANSCRIPTION INITIATION FACTOR B"/>
    <property type="match status" value="1"/>
</dbReference>
<sequence>MSSMLKKKSAFKPKVLARRTAPATEVPKAPVSDIETPTTVVNPWGSAAASSAFARVLPGREAVQAATPPAEDFNPAQVQQSIEAAGEPESTFAPIPKRGRKRKADVAATIVASSKRTKKAKKTSNGQARPDEQVAAKTKRPRKKRTLRRAVEAGGDENDEEGIGTRDERPVKKRKRGRQRSATPEEAENVKVDITQVKMADLAKDLRIGKKFSRHDELANRERSRRQTYKLKARAKKGGSAAAAAAATVEAALSGAASSNANDPSASDTNGANGPGDASGRTKPRAGGQQSSMAAPQFQIIDGQIVLDTRSLQVDRHARAAQQAGELEEEVEDEFSRRVTSATYLRRSLKPNQWSEEETALFYTALASFGTDFDTISRMFPGKERRHVKLKFNREERECPNRINAALIGEKTQPMMGIDEYGALTGLRYEDTDTIYAEQRQAEKEFEARQKKREEEEAEEKRKKREALYGGGVGDENAEGGLEGVGASGAKASKPTSKRVSKKAKALAQARAMAGPEICVGDL</sequence>
<feature type="compositionally biased region" description="Basic and acidic residues" evidence="1">
    <location>
        <begin position="446"/>
        <end position="461"/>
    </location>
</feature>
<feature type="compositionally biased region" description="Basic and acidic residues" evidence="1">
    <location>
        <begin position="201"/>
        <end position="222"/>
    </location>
</feature>
<dbReference type="Gene3D" id="1.20.58.1880">
    <property type="match status" value="1"/>
</dbReference>
<evidence type="ECO:0000313" key="3">
    <source>
        <dbReference type="EMBL" id="KAK2074435.1"/>
    </source>
</evidence>
<dbReference type="GO" id="GO:0001156">
    <property type="term" value="F:TFIIIC-class transcription factor complex binding"/>
    <property type="evidence" value="ECO:0007669"/>
    <property type="project" value="TreeGrafter"/>
</dbReference>
<dbReference type="AlphaFoldDB" id="A0AAD9IC69"/>
<feature type="compositionally biased region" description="Basic residues" evidence="1">
    <location>
        <begin position="137"/>
        <end position="148"/>
    </location>
</feature>
<dbReference type="GO" id="GO:0070898">
    <property type="term" value="P:RNA polymerase III preinitiation complex assembly"/>
    <property type="evidence" value="ECO:0007669"/>
    <property type="project" value="TreeGrafter"/>
</dbReference>
<feature type="compositionally biased region" description="Low complexity" evidence="1">
    <location>
        <begin position="238"/>
        <end position="268"/>
    </location>
</feature>
<dbReference type="SMART" id="SM00717">
    <property type="entry name" value="SANT"/>
    <property type="match status" value="1"/>
</dbReference>
<evidence type="ECO:0000259" key="2">
    <source>
        <dbReference type="SMART" id="SM00717"/>
    </source>
</evidence>
<dbReference type="GO" id="GO:0000126">
    <property type="term" value="C:transcription factor TFIIIB complex"/>
    <property type="evidence" value="ECO:0007669"/>
    <property type="project" value="TreeGrafter"/>
</dbReference>
<keyword evidence="4" id="KW-1185">Reference proteome</keyword>
<protein>
    <recommendedName>
        <fullName evidence="2">Myb-like domain-containing protein</fullName>
    </recommendedName>
</protein>
<dbReference type="CDD" id="cd00167">
    <property type="entry name" value="SANT"/>
    <property type="match status" value="1"/>
</dbReference>
<feature type="region of interest" description="Disordered" evidence="1">
    <location>
        <begin position="1"/>
        <end position="32"/>
    </location>
</feature>
<dbReference type="InterPro" id="IPR009057">
    <property type="entry name" value="Homeodomain-like_sf"/>
</dbReference>
<organism evidence="3 4">
    <name type="scientific">Phyllachora maydis</name>
    <dbReference type="NCBI Taxonomy" id="1825666"/>
    <lineage>
        <taxon>Eukaryota</taxon>
        <taxon>Fungi</taxon>
        <taxon>Dikarya</taxon>
        <taxon>Ascomycota</taxon>
        <taxon>Pezizomycotina</taxon>
        <taxon>Sordariomycetes</taxon>
        <taxon>Sordariomycetidae</taxon>
        <taxon>Phyllachorales</taxon>
        <taxon>Phyllachoraceae</taxon>
        <taxon>Phyllachora</taxon>
    </lineage>
</organism>
<comment type="caution">
    <text evidence="3">The sequence shown here is derived from an EMBL/GenBank/DDBJ whole genome shotgun (WGS) entry which is preliminary data.</text>
</comment>
<dbReference type="Pfam" id="PF15963">
    <property type="entry name" value="Myb_DNA-bind_7"/>
    <property type="match status" value="1"/>
</dbReference>
<name>A0AAD9IC69_9PEZI</name>
<proteinExistence type="predicted"/>
<accession>A0AAD9IC69</accession>
<reference evidence="3" key="1">
    <citation type="journal article" date="2023" name="Mol. Plant Microbe Interact.">
        <title>Elucidating the Obligate Nature and Biological Capacity of an Invasive Fungal Corn Pathogen.</title>
        <authorList>
            <person name="MacCready J.S."/>
            <person name="Roggenkamp E.M."/>
            <person name="Gdanetz K."/>
            <person name="Chilvers M.I."/>
        </authorList>
    </citation>
    <scope>NUCLEOTIDE SEQUENCE</scope>
    <source>
        <strain evidence="3">PM02</strain>
    </source>
</reference>
<evidence type="ECO:0000256" key="1">
    <source>
        <dbReference type="SAM" id="MobiDB-lite"/>
    </source>
</evidence>
<dbReference type="EMBL" id="JAQQPM010000008">
    <property type="protein sequence ID" value="KAK2074435.1"/>
    <property type="molecule type" value="Genomic_DNA"/>
</dbReference>
<feature type="region of interest" description="Disordered" evidence="1">
    <location>
        <begin position="446"/>
        <end position="503"/>
    </location>
</feature>
<dbReference type="InterPro" id="IPR001005">
    <property type="entry name" value="SANT/Myb"/>
</dbReference>
<evidence type="ECO:0000313" key="4">
    <source>
        <dbReference type="Proteomes" id="UP001217918"/>
    </source>
</evidence>
<dbReference type="SUPFAM" id="SSF46689">
    <property type="entry name" value="Homeodomain-like"/>
    <property type="match status" value="1"/>
</dbReference>